<reference evidence="3" key="1">
    <citation type="journal article" date="2010" name="Science">
        <title>Plasticity of animal genome architecture unmasked by rapid evolution of a pelagic tunicate.</title>
        <authorList>
            <person name="Denoeud F."/>
            <person name="Henriet S."/>
            <person name="Mungpakdee S."/>
            <person name="Aury J.M."/>
            <person name="Da Silva C."/>
            <person name="Brinkmann H."/>
            <person name="Mikhaleva J."/>
            <person name="Olsen L.C."/>
            <person name="Jubin C."/>
            <person name="Canestro C."/>
            <person name="Bouquet J.M."/>
            <person name="Danks G."/>
            <person name="Poulain J."/>
            <person name="Campsteijn C."/>
            <person name="Adamski M."/>
            <person name="Cross I."/>
            <person name="Yadetie F."/>
            <person name="Muffato M."/>
            <person name="Louis A."/>
            <person name="Butcher S."/>
            <person name="Tsagkogeorga G."/>
            <person name="Konrad A."/>
            <person name="Singh S."/>
            <person name="Jensen M.F."/>
            <person name="Cong E.H."/>
            <person name="Eikeseth-Otteraa H."/>
            <person name="Noel B."/>
            <person name="Anthouard V."/>
            <person name="Porcel B.M."/>
            <person name="Kachouri-Lafond R."/>
            <person name="Nishino A."/>
            <person name="Ugolini M."/>
            <person name="Chourrout P."/>
            <person name="Nishida H."/>
            <person name="Aasland R."/>
            <person name="Huzurbazar S."/>
            <person name="Westhof E."/>
            <person name="Delsuc F."/>
            <person name="Lehrach H."/>
            <person name="Reinhardt R."/>
            <person name="Weissenbach J."/>
            <person name="Roy S.W."/>
            <person name="Artiguenave F."/>
            <person name="Postlethwait J.H."/>
            <person name="Manak J.R."/>
            <person name="Thompson E.M."/>
            <person name="Jaillon O."/>
            <person name="Du Pasquier L."/>
            <person name="Boudinot P."/>
            <person name="Liberles D.A."/>
            <person name="Volff J.N."/>
            <person name="Philippe H."/>
            <person name="Lenhard B."/>
            <person name="Roest Crollius H."/>
            <person name="Wincker P."/>
            <person name="Chourrout D."/>
        </authorList>
    </citation>
    <scope>NUCLEOTIDE SEQUENCE [LARGE SCALE GENOMIC DNA]</scope>
</reference>
<dbReference type="Proteomes" id="UP000011014">
    <property type="component" value="Unassembled WGS sequence"/>
</dbReference>
<gene>
    <name evidence="3" type="ORF">GSOID_T00027500001</name>
</gene>
<dbReference type="InterPro" id="IPR052065">
    <property type="entry name" value="Compl_asym_regulator"/>
</dbReference>
<dbReference type="PANTHER" id="PTHR22906:SF21">
    <property type="entry name" value="SEMA DOMAIN-CONTAINING PROTEIN"/>
    <property type="match status" value="1"/>
</dbReference>
<dbReference type="AlphaFoldDB" id="E4YJL0"/>
<dbReference type="SUPFAM" id="SSF82895">
    <property type="entry name" value="TSP-1 type 1 repeat"/>
    <property type="match status" value="5"/>
</dbReference>
<proteinExistence type="predicted"/>
<dbReference type="EMBL" id="FN654661">
    <property type="protein sequence ID" value="CBY35671.1"/>
    <property type="molecule type" value="Genomic_DNA"/>
</dbReference>
<evidence type="ECO:0000313" key="3">
    <source>
        <dbReference type="EMBL" id="CBY35671.1"/>
    </source>
</evidence>
<sequence>MKSIATLSALAAVGKAQYPFPSLTPSGDSWTLWSEWSGCSNIDIADFCAFPDNYLANSVRYRECRLPDDEVHSWNAADTANTVQPPQGDPAMTLDFTGIPTAWTQGIEREQSSPSTRIACDPRLDDYMDNPPPGMPVYADVRDLEVAIATDPDMFQSYIPAPYKRIVFEFALCINVHKCPRPLPWSSWNCHCLGTGQANNDNLPLCNCGNGQTKRSRVQLCKDWDRDDSVTCESVGESIANNPILGTTEFPNRCINTINTQVWTQEFYGNQAPKNWYQQILMGDSNSGWIQKNDAGHDDNLENTYQLSRNGQYSYTFFNSPNDGFSTSSGYINQCFDNSRFSSTLSGYVDQFLMNYNDVRQDVEYGYQEMMCQSVEAAWSNWGAWGRCSQSCAGGITRRSRSCVSQGVVVDVLAGDEGCGCPGSSFEDLACNTFCCPVWQICTGDDCGNDDWTPLTAAADGAFAFGACPECGDTTLELTRHCKCQEADGRFRFGDLTTPAFSTTFANFQHDCVLADGETVENSFAGVPYIAKTSKVCDGPCCEGWQPWSEWGACDDSCFDSNNGALDAPAAARTQTRNRSCGCDGTTEVATDFSNCPSLDGLSFLPAETETRACVATPSPCAYWAEWGAYSACSATCRAVLYDGTAAVGARCNADPLDAGGLQVRERGCNFGDVGAAGCPEAGRTESQACVLSDCCQYDQWSLWSQCLTDVGESCSANGQPGKRTRQRNTVCGDPLICDNCNHVEDCELPKCPTWADWGMWSECSMSCGPGTKSRTRDCCGDVIGSDACPCNGDFNSAVSQCDFGGNTCSNFYTTGTQLDLWNARVNAGAHDATDMGYIDIMSCEVKQVCPYLQKMENSNELMWTEWSTCSTSCGNGVERRQRVCNHGTLGVDPECSGLIHEDRPCSHLPCPRVTEWQMWSDCSVTCGMDGERYRVRLCEKPANVTSDCIEPLDETVRCVARPCPMLTNWSQWTTCSEECDTRLGVTVRERTCEHGMIGEDGCDESAYQSQFCNQDKPCPSWGAWSSWTACSEVSQNIFAHSRTRNCENGALGSRECPVDGADQDAPCDTEFCAQTNIGTSENDVYIPRGSATGLLISFTSVVIALFL</sequence>
<dbReference type="SMART" id="SM00209">
    <property type="entry name" value="TSP1"/>
    <property type="match status" value="9"/>
</dbReference>
<keyword evidence="2" id="KW-1015">Disulfide bond</keyword>
<organism evidence="3">
    <name type="scientific">Oikopleura dioica</name>
    <name type="common">Tunicate</name>
    <dbReference type="NCBI Taxonomy" id="34765"/>
    <lineage>
        <taxon>Eukaryota</taxon>
        <taxon>Metazoa</taxon>
        <taxon>Chordata</taxon>
        <taxon>Tunicata</taxon>
        <taxon>Appendicularia</taxon>
        <taxon>Copelata</taxon>
        <taxon>Oikopleuridae</taxon>
        <taxon>Oikopleura</taxon>
    </lineage>
</organism>
<dbReference type="PANTHER" id="PTHR22906">
    <property type="entry name" value="PROPERDIN"/>
    <property type="match status" value="1"/>
</dbReference>
<dbReference type="Gene3D" id="2.20.100.10">
    <property type="entry name" value="Thrombospondin type-1 (TSP1) repeat"/>
    <property type="match status" value="7"/>
</dbReference>
<dbReference type="Pfam" id="PF00090">
    <property type="entry name" value="TSP_1"/>
    <property type="match status" value="5"/>
</dbReference>
<keyword evidence="1" id="KW-0677">Repeat</keyword>
<protein>
    <submittedName>
        <fullName evidence="3">Uncharacterized protein</fullName>
    </submittedName>
</protein>
<name>E4YJL0_OIKDI</name>
<evidence type="ECO:0000256" key="2">
    <source>
        <dbReference type="ARBA" id="ARBA00023157"/>
    </source>
</evidence>
<dbReference type="PROSITE" id="PS50092">
    <property type="entry name" value="TSP1"/>
    <property type="match status" value="7"/>
</dbReference>
<evidence type="ECO:0000256" key="1">
    <source>
        <dbReference type="ARBA" id="ARBA00022737"/>
    </source>
</evidence>
<dbReference type="InterPro" id="IPR000884">
    <property type="entry name" value="TSP1_rpt"/>
</dbReference>
<accession>E4YJL0</accession>
<dbReference type="InterPro" id="IPR036383">
    <property type="entry name" value="TSP1_rpt_sf"/>
</dbReference>